<dbReference type="InterPro" id="IPR017853">
    <property type="entry name" value="GH"/>
</dbReference>
<accession>A0A7V7PSR5</accession>
<proteinExistence type="predicted"/>
<dbReference type="RefSeq" id="WP_150967517.1">
    <property type="nucleotide sequence ID" value="NZ_VZDO01000001.1"/>
</dbReference>
<dbReference type="EMBL" id="VZDO01000001">
    <property type="protein sequence ID" value="KAB0682543.1"/>
    <property type="molecule type" value="Genomic_DNA"/>
</dbReference>
<comment type="caution">
    <text evidence="1">The sequence shown here is derived from an EMBL/GenBank/DDBJ whole genome shotgun (WGS) entry which is preliminary data.</text>
</comment>
<protein>
    <submittedName>
        <fullName evidence="1">Beta-glucosidase</fullName>
    </submittedName>
</protein>
<keyword evidence="2" id="KW-1185">Reference proteome</keyword>
<dbReference type="Gene3D" id="3.20.20.80">
    <property type="entry name" value="Glycosidases"/>
    <property type="match status" value="1"/>
</dbReference>
<evidence type="ECO:0000313" key="2">
    <source>
        <dbReference type="Proteomes" id="UP000432089"/>
    </source>
</evidence>
<gene>
    <name evidence="1" type="ORF">F6X38_00165</name>
</gene>
<dbReference type="AlphaFoldDB" id="A0A7V7PSR5"/>
<evidence type="ECO:0000313" key="1">
    <source>
        <dbReference type="EMBL" id="KAB0682543.1"/>
    </source>
</evidence>
<dbReference type="Proteomes" id="UP000432089">
    <property type="component" value="Unassembled WGS sequence"/>
</dbReference>
<dbReference type="SUPFAM" id="SSF51445">
    <property type="entry name" value="(Trans)glycosidases"/>
    <property type="match status" value="1"/>
</dbReference>
<organism evidence="1 2">
    <name type="scientific">Plantimonas leprariae</name>
    <dbReference type="NCBI Taxonomy" id="2615207"/>
    <lineage>
        <taxon>Bacteria</taxon>
        <taxon>Pseudomonadati</taxon>
        <taxon>Pseudomonadota</taxon>
        <taxon>Alphaproteobacteria</taxon>
        <taxon>Hyphomicrobiales</taxon>
        <taxon>Aurantimonadaceae</taxon>
        <taxon>Plantimonas</taxon>
    </lineage>
</organism>
<name>A0A7V7PSR5_9HYPH</name>
<sequence length="385" mass="42449">MMLPSFFMGGFECSTHRRDDGRRLDLLRSSRHDDLALEDYRLLVRHGIRAARDGLRWYLIEPAPGRYDWTSAVPMVRAAKAAGVTVVWDLCHYGWPDDIDIWSPEFVERFAAFSAAAAGMIREESGAPGWFCPVNEISYWAWAGAHVGMMNPAVTGRAGELKRQLVRAAIAAIDAIRRTQPDARFLFAEPAIHVDGGSGPLEHREAAENYRLSQFEAYDMLTGRMAPELGGTPEHLDVVGINFYPDNQWYLGGSTIPLGHHAYKPFRRMLRETFERYGRPVVVSETGAEGTARPAWLHYVAAEVRAALAEGVPVEAICLYPVLDCQGWQNERVCPVGLLSEADDGGTRVADPAFAAELAYQQTILPKPVAANDAALPSAAVGRIA</sequence>
<reference evidence="1 2" key="1">
    <citation type="submission" date="2019-09" db="EMBL/GenBank/DDBJ databases">
        <title>YIM 132180 draft genome.</title>
        <authorList>
            <person name="Zhang K."/>
        </authorList>
    </citation>
    <scope>NUCLEOTIDE SEQUENCE [LARGE SCALE GENOMIC DNA]</scope>
    <source>
        <strain evidence="1 2">YIM 132180</strain>
    </source>
</reference>